<evidence type="ECO:0000256" key="1">
    <source>
        <dbReference type="SAM" id="SignalP"/>
    </source>
</evidence>
<organism evidence="3 4">
    <name type="scientific">Dethiobacter alkaliphilus AHT 1</name>
    <dbReference type="NCBI Taxonomy" id="555088"/>
    <lineage>
        <taxon>Bacteria</taxon>
        <taxon>Bacillati</taxon>
        <taxon>Bacillota</taxon>
        <taxon>Dethiobacteria</taxon>
        <taxon>Dethiobacterales</taxon>
        <taxon>Dethiobacteraceae</taxon>
        <taxon>Dethiobacter</taxon>
    </lineage>
</organism>
<dbReference type="OrthoDB" id="9779098at2"/>
<gene>
    <name evidence="3" type="ORF">DealDRAFT_0725</name>
</gene>
<feature type="signal peptide" evidence="1">
    <location>
        <begin position="1"/>
        <end position="19"/>
    </location>
</feature>
<dbReference type="PROSITE" id="PS51257">
    <property type="entry name" value="PROKAR_LIPOPROTEIN"/>
    <property type="match status" value="1"/>
</dbReference>
<feature type="domain" description="Bacterial Ig-like" evidence="2">
    <location>
        <begin position="42"/>
        <end position="153"/>
    </location>
</feature>
<dbReference type="EMBL" id="ACJM01000003">
    <property type="protein sequence ID" value="EEG78310.1"/>
    <property type="molecule type" value="Genomic_DNA"/>
</dbReference>
<evidence type="ECO:0000313" key="4">
    <source>
        <dbReference type="Proteomes" id="UP000006443"/>
    </source>
</evidence>
<protein>
    <recommendedName>
        <fullName evidence="2">Bacterial Ig-like domain-containing protein</fullName>
    </recommendedName>
</protein>
<proteinExistence type="predicted"/>
<dbReference type="STRING" id="555088.DealDRAFT_0725"/>
<dbReference type="InterPro" id="IPR046878">
    <property type="entry name" value="Big_14"/>
</dbReference>
<dbReference type="Pfam" id="PF20251">
    <property type="entry name" value="Big_14"/>
    <property type="match status" value="1"/>
</dbReference>
<keyword evidence="1" id="KW-0732">Signal</keyword>
<evidence type="ECO:0000313" key="3">
    <source>
        <dbReference type="EMBL" id="EEG78310.1"/>
    </source>
</evidence>
<comment type="caution">
    <text evidence="3">The sequence shown here is derived from an EMBL/GenBank/DDBJ whole genome shotgun (WGS) entry which is preliminary data.</text>
</comment>
<reference evidence="3 4" key="1">
    <citation type="submission" date="2009-02" db="EMBL/GenBank/DDBJ databases">
        <title>Sequencing of the draft genome and assembly of Dethiobacter alkaliphilus AHT 1.</title>
        <authorList>
            <consortium name="US DOE Joint Genome Institute (JGI-PGF)"/>
            <person name="Lucas S."/>
            <person name="Copeland A."/>
            <person name="Lapidus A."/>
            <person name="Glavina del Rio T."/>
            <person name="Dalin E."/>
            <person name="Tice H."/>
            <person name="Bruce D."/>
            <person name="Goodwin L."/>
            <person name="Pitluck S."/>
            <person name="Larimer F."/>
            <person name="Land M.L."/>
            <person name="Hauser L."/>
            <person name="Muyzer G."/>
        </authorList>
    </citation>
    <scope>NUCLEOTIDE SEQUENCE [LARGE SCALE GENOMIC DNA]</scope>
    <source>
        <strain evidence="3 4">AHT 1</strain>
    </source>
</reference>
<evidence type="ECO:0000259" key="2">
    <source>
        <dbReference type="Pfam" id="PF20251"/>
    </source>
</evidence>
<dbReference type="Proteomes" id="UP000006443">
    <property type="component" value="Unassembled WGS sequence"/>
</dbReference>
<name>C0GE16_DETAL</name>
<keyword evidence="4" id="KW-1185">Reference proteome</keyword>
<dbReference type="RefSeq" id="WP_008514957.1">
    <property type="nucleotide sequence ID" value="NZ_ACJM01000003.1"/>
</dbReference>
<accession>C0GE16</accession>
<feature type="chain" id="PRO_5039404527" description="Bacterial Ig-like domain-containing protein" evidence="1">
    <location>
        <begin position="20"/>
        <end position="156"/>
    </location>
</feature>
<sequence length="156" mass="17803">MKRLLWLLISIAISLTLFSGCGDSANITNWEPTTYEVVNNFDGVTMVVKEETISSTGLTVEFKNSSDSEGLFGEYFSLEKRINEGWYQVPRTYDEYLVPDIGYPLTPRGTRELLVDWEWLYGSLDTGEYRIVKDISEVRGPGDSDKYYLAAEFTVH</sequence>
<dbReference type="AlphaFoldDB" id="C0GE16"/>
<dbReference type="eggNOG" id="ENOG5031B4J">
    <property type="taxonomic scope" value="Bacteria"/>
</dbReference>